<protein>
    <recommendedName>
        <fullName evidence="3">Amine oxidase domain-containing protein</fullName>
    </recommendedName>
</protein>
<dbReference type="EMBL" id="VEPZ02001776">
    <property type="protein sequence ID" value="KAE8655609.1"/>
    <property type="molecule type" value="Genomic_DNA"/>
</dbReference>
<accession>A0A6A2XB82</accession>
<evidence type="ECO:0008006" key="3">
    <source>
        <dbReference type="Google" id="ProtNLM"/>
    </source>
</evidence>
<gene>
    <name evidence="1" type="ORF">F3Y22_tig00117021pilonHSYRG00008</name>
</gene>
<comment type="caution">
    <text evidence="1">The sequence shown here is derived from an EMBL/GenBank/DDBJ whole genome shotgun (WGS) entry which is preliminary data.</text>
</comment>
<proteinExistence type="predicted"/>
<dbReference type="PANTHER" id="PTHR42923">
    <property type="entry name" value="PROTOPORPHYRINOGEN OXIDASE"/>
    <property type="match status" value="1"/>
</dbReference>
<keyword evidence="2" id="KW-1185">Reference proteome</keyword>
<dbReference type="PANTHER" id="PTHR42923:SF24">
    <property type="entry name" value="OS04G0560500 PROTEIN"/>
    <property type="match status" value="1"/>
</dbReference>
<dbReference type="InterPro" id="IPR036188">
    <property type="entry name" value="FAD/NAD-bd_sf"/>
</dbReference>
<reference evidence="1" key="1">
    <citation type="submission" date="2019-09" db="EMBL/GenBank/DDBJ databases">
        <title>Draft genome information of white flower Hibiscus syriacus.</title>
        <authorList>
            <person name="Kim Y.-M."/>
        </authorList>
    </citation>
    <scope>NUCLEOTIDE SEQUENCE [LARGE SCALE GENOMIC DNA]</scope>
    <source>
        <strain evidence="1">YM2019G1</strain>
    </source>
</reference>
<dbReference type="InterPro" id="IPR050464">
    <property type="entry name" value="Zeta_carotene_desat/Oxidored"/>
</dbReference>
<dbReference type="Proteomes" id="UP000436088">
    <property type="component" value="Unassembled WGS sequence"/>
</dbReference>
<dbReference type="GO" id="GO:0016491">
    <property type="term" value="F:oxidoreductase activity"/>
    <property type="evidence" value="ECO:0007669"/>
    <property type="project" value="TreeGrafter"/>
</dbReference>
<organism evidence="1 2">
    <name type="scientific">Hibiscus syriacus</name>
    <name type="common">Rose of Sharon</name>
    <dbReference type="NCBI Taxonomy" id="106335"/>
    <lineage>
        <taxon>Eukaryota</taxon>
        <taxon>Viridiplantae</taxon>
        <taxon>Streptophyta</taxon>
        <taxon>Embryophyta</taxon>
        <taxon>Tracheophyta</taxon>
        <taxon>Spermatophyta</taxon>
        <taxon>Magnoliopsida</taxon>
        <taxon>eudicotyledons</taxon>
        <taxon>Gunneridae</taxon>
        <taxon>Pentapetalae</taxon>
        <taxon>rosids</taxon>
        <taxon>malvids</taxon>
        <taxon>Malvales</taxon>
        <taxon>Malvaceae</taxon>
        <taxon>Malvoideae</taxon>
        <taxon>Hibiscus</taxon>
    </lineage>
</organism>
<evidence type="ECO:0000313" key="2">
    <source>
        <dbReference type="Proteomes" id="UP000436088"/>
    </source>
</evidence>
<dbReference type="AlphaFoldDB" id="A0A6A2XB82"/>
<evidence type="ECO:0000313" key="1">
    <source>
        <dbReference type="EMBL" id="KAE8655609.1"/>
    </source>
</evidence>
<sequence length="357" mass="40642">MILICYLLVFHAVTTPRKPVMGGMLCEETSIGIWLTERHGTRDGHAALGFLQTLNLLWNYLLLKHFDVVFCRGSTTEKIFEPWVESLKAKGCEILEGKRVTYFKVDEETGCITEVVSGKETYTVDAAILLSGSPSIKKRSRTALRKQEEFRKVLNLAGIDFVTVKLRLDREVGAQIFPWFRTEYHGRNLVFILIPSNACAGFDDLFGCAFFDLTTIHDEHKGDTETILQADFYHANELLPLEDELVVEKVMSYLSKCIDGLERANVVDKEIRRFPNGLTHIFPGDWIITRHGSRSQEKSYVTGLEAANRVVDYLEEGSFSIVIPVEEDEPHIEAFCNLNRRLNEIINQVPLSGYFLQ</sequence>
<dbReference type="SUPFAM" id="SSF51905">
    <property type="entry name" value="FAD/NAD(P)-binding domain"/>
    <property type="match status" value="1"/>
</dbReference>
<name>A0A6A2XB82_HIBSY</name>